<organism evidence="2 3">
    <name type="scientific">Gilliamella apis</name>
    <dbReference type="NCBI Taxonomy" id="1970738"/>
    <lineage>
        <taxon>Bacteria</taxon>
        <taxon>Pseudomonadati</taxon>
        <taxon>Pseudomonadota</taxon>
        <taxon>Gammaproteobacteria</taxon>
        <taxon>Orbales</taxon>
        <taxon>Orbaceae</taxon>
        <taxon>Gilliamella</taxon>
    </lineage>
</organism>
<evidence type="ECO:0000313" key="3">
    <source>
        <dbReference type="Proteomes" id="UP000194968"/>
    </source>
</evidence>
<dbReference type="GO" id="GO:0005829">
    <property type="term" value="C:cytosol"/>
    <property type="evidence" value="ECO:0007669"/>
    <property type="project" value="TreeGrafter"/>
</dbReference>
<dbReference type="EMBL" id="NASK01000081">
    <property type="protein sequence ID" value="OTQ51150.1"/>
    <property type="molecule type" value="Genomic_DNA"/>
</dbReference>
<dbReference type="GO" id="GO:0016491">
    <property type="term" value="F:oxidoreductase activity"/>
    <property type="evidence" value="ECO:0007669"/>
    <property type="project" value="TreeGrafter"/>
</dbReference>
<evidence type="ECO:0000313" key="2">
    <source>
        <dbReference type="EMBL" id="OTQ51150.1"/>
    </source>
</evidence>
<dbReference type="PANTHER" id="PTHR33336">
    <property type="entry name" value="QUINOL MONOOXYGENASE YGIN-RELATED"/>
    <property type="match status" value="1"/>
</dbReference>
<dbReference type="PROSITE" id="PS51725">
    <property type="entry name" value="ABM"/>
    <property type="match status" value="1"/>
</dbReference>
<accession>A0A242NVY4</accession>
<evidence type="ECO:0000259" key="1">
    <source>
        <dbReference type="PROSITE" id="PS51725"/>
    </source>
</evidence>
<dbReference type="AlphaFoldDB" id="A0A242NVY4"/>
<protein>
    <recommendedName>
        <fullName evidence="1">ABM domain-containing protein</fullName>
    </recommendedName>
</protein>
<feature type="domain" description="ABM" evidence="1">
    <location>
        <begin position="4"/>
        <end position="92"/>
    </location>
</feature>
<name>A0A242NVY4_9GAMM</name>
<dbReference type="Gene3D" id="3.30.70.100">
    <property type="match status" value="1"/>
</dbReference>
<dbReference type="RefSeq" id="WP_086320186.1">
    <property type="nucleotide sequence ID" value="NZ_NASD01000022.1"/>
</dbReference>
<reference evidence="2 3" key="1">
    <citation type="submission" date="2017-03" db="EMBL/GenBank/DDBJ databases">
        <title>Comparative genomics of honeybee gut symbionts reveal geographically distinct and subgroup specific antibiotic resistance.</title>
        <authorList>
            <person name="Ludvigsen J."/>
            <person name="Porcellato D."/>
            <person name="Labee-Lund T.M."/>
            <person name="Amdam G.V."/>
            <person name="Rudi K."/>
        </authorList>
    </citation>
    <scope>NUCLEOTIDE SEQUENCE [LARGE SCALE GENOMIC DNA]</scope>
    <source>
        <strain evidence="2 3">A-4-12</strain>
    </source>
</reference>
<dbReference type="PANTHER" id="PTHR33336:SF3">
    <property type="entry name" value="ABM DOMAIN-CONTAINING PROTEIN"/>
    <property type="match status" value="1"/>
</dbReference>
<dbReference type="Proteomes" id="UP000194968">
    <property type="component" value="Unassembled WGS sequence"/>
</dbReference>
<dbReference type="Pfam" id="PF03992">
    <property type="entry name" value="ABM"/>
    <property type="match status" value="1"/>
</dbReference>
<dbReference type="OrthoDB" id="6912333at2"/>
<comment type="caution">
    <text evidence="2">The sequence shown here is derived from an EMBL/GenBank/DDBJ whole genome shotgun (WGS) entry which is preliminary data.</text>
</comment>
<sequence length="97" mass="11100">MSQLNIIATITIKPEYHEAFKPIFKRLVIGSRAEHGCVRYELNQSIENPNIYIVVETWQSQQAIDLHNTTPHFVEFANFAKEQVDGLSICIAKQVDV</sequence>
<gene>
    <name evidence="2" type="ORF">B6D06_03215</name>
</gene>
<proteinExistence type="predicted"/>
<dbReference type="InterPro" id="IPR007138">
    <property type="entry name" value="ABM_dom"/>
</dbReference>
<dbReference type="SUPFAM" id="SSF54909">
    <property type="entry name" value="Dimeric alpha+beta barrel"/>
    <property type="match status" value="1"/>
</dbReference>
<dbReference type="InterPro" id="IPR011008">
    <property type="entry name" value="Dimeric_a/b-barrel"/>
</dbReference>
<dbReference type="InterPro" id="IPR050744">
    <property type="entry name" value="AI-2_Isomerase_LsrG"/>
</dbReference>